<dbReference type="OrthoDB" id="5464857at2"/>
<dbReference type="HOGENOM" id="CLU_1056582_0_0_7"/>
<dbReference type="SUPFAM" id="SSF53850">
    <property type="entry name" value="Periplasmic binding protein-like II"/>
    <property type="match status" value="1"/>
</dbReference>
<protein>
    <recommendedName>
        <fullName evidence="4">Solute-binding protein family 3/N-terminal domain-containing protein</fullName>
    </recommendedName>
</protein>
<evidence type="ECO:0008006" key="4">
    <source>
        <dbReference type="Google" id="ProtNLM"/>
    </source>
</evidence>
<dbReference type="KEGG" id="dpi:BN4_11758"/>
<sequence>MKRLFAICLLLVFCCAASVHADEDDPWKARDSVIFGMPFLYQIVQPGNSGVITSLLETVYAPDNLDFIHKPLPYVRILEALKKGNIHCTLALKDRIDGVLQGDVTVVTYDIAVAHLRTTPFAGVQSLAGRRVAARFGFGLSELLGVPFQYQPIYALSSGFHMLDRDHVKFVLGDRRLLRHAMWESHLSPADFLFDDIGSYEVRVIFAPTEKGRRFLEIFNSRMKELRASGEIQTLMLSMGVTEADLDRILKLN</sequence>
<name>M1WW85_PSEP2</name>
<dbReference type="EMBL" id="FO203427">
    <property type="protein sequence ID" value="CCH48993.1"/>
    <property type="molecule type" value="Genomic_DNA"/>
</dbReference>
<feature type="chain" id="PRO_5004019531" description="Solute-binding protein family 3/N-terminal domain-containing protein" evidence="1">
    <location>
        <begin position="22"/>
        <end position="253"/>
    </location>
</feature>
<proteinExistence type="predicted"/>
<feature type="signal peptide" evidence="1">
    <location>
        <begin position="1"/>
        <end position="21"/>
    </location>
</feature>
<evidence type="ECO:0000313" key="2">
    <source>
        <dbReference type="EMBL" id="CCH48993.1"/>
    </source>
</evidence>
<dbReference type="RefSeq" id="WP_015415037.1">
    <property type="nucleotide sequence ID" value="NC_020409.1"/>
</dbReference>
<dbReference type="BioCyc" id="DPIE1322246:BN4_RS08825-MONOMER"/>
<evidence type="ECO:0000256" key="1">
    <source>
        <dbReference type="SAM" id="SignalP"/>
    </source>
</evidence>
<reference evidence="2 3" key="1">
    <citation type="journal article" date="2013" name="PLoS ONE">
        <title>The first genomic and proteomic characterization of a deep-sea sulfate reducer: insights into the piezophilic lifestyle of Desulfovibrio piezophilus.</title>
        <authorList>
            <person name="Pradel N."/>
            <person name="Ji B."/>
            <person name="Gimenez G."/>
            <person name="Talla E."/>
            <person name="Lenoble P."/>
            <person name="Garel M."/>
            <person name="Tamburini C."/>
            <person name="Fourquet P."/>
            <person name="Lebrun R."/>
            <person name="Bertin P."/>
            <person name="Denis Y."/>
            <person name="Pophillat M."/>
            <person name="Barbe V."/>
            <person name="Ollivier B."/>
            <person name="Dolla A."/>
        </authorList>
    </citation>
    <scope>NUCLEOTIDE SEQUENCE [LARGE SCALE GENOMIC DNA]</scope>
    <source>
        <strain evidence="3">DSM 10523 / SB164P1</strain>
    </source>
</reference>
<dbReference type="STRING" id="1322246.BN4_11758"/>
<keyword evidence="1" id="KW-0732">Signal</keyword>
<gene>
    <name evidence="2" type="ordered locus">BN4_11758</name>
</gene>
<dbReference type="AlphaFoldDB" id="M1WW85"/>
<evidence type="ECO:0000313" key="3">
    <source>
        <dbReference type="Proteomes" id="UP000011724"/>
    </source>
</evidence>
<dbReference type="PATRIC" id="fig|879567.3.peg.1847"/>
<organism evidence="2 3">
    <name type="scientific">Pseudodesulfovibrio piezophilus (strain DSM 21447 / JCM 15486 / C1TLV30)</name>
    <name type="common">Desulfovibrio piezophilus</name>
    <dbReference type="NCBI Taxonomy" id="1322246"/>
    <lineage>
        <taxon>Bacteria</taxon>
        <taxon>Pseudomonadati</taxon>
        <taxon>Thermodesulfobacteriota</taxon>
        <taxon>Desulfovibrionia</taxon>
        <taxon>Desulfovibrionales</taxon>
        <taxon>Desulfovibrionaceae</taxon>
    </lineage>
</organism>
<accession>M1WW85</accession>
<dbReference type="eggNOG" id="COG0834">
    <property type="taxonomic scope" value="Bacteria"/>
</dbReference>
<keyword evidence="3" id="KW-1185">Reference proteome</keyword>
<dbReference type="Proteomes" id="UP000011724">
    <property type="component" value="Chromosome"/>
</dbReference>
<reference evidence="3" key="2">
    <citation type="journal article" date="2013" name="Stand. Genomic Sci.">
        <title>Complete genome sequence of Desulfocapsa sulfexigens, a marine deltaproteobacterium specialized in disproportionating inorganic sulfur compounds.</title>
        <authorList>
            <person name="Finster K.W."/>
            <person name="Kjeldsen K.U."/>
            <person name="Kube M."/>
            <person name="Reinhardt R."/>
            <person name="Mussmann M."/>
            <person name="Amann R."/>
            <person name="Schreiber L."/>
        </authorList>
    </citation>
    <scope>NUCLEOTIDE SEQUENCE [LARGE SCALE GENOMIC DNA]</scope>
    <source>
        <strain evidence="3">DSM 10523 / SB164P1</strain>
    </source>
</reference>